<keyword evidence="2" id="KW-0732">Signal</keyword>
<protein>
    <recommendedName>
        <fullName evidence="5">ER membrane protein complex subunit 10</fullName>
    </recommendedName>
</protein>
<organism evidence="3 4">
    <name type="scientific">Discostella pseudostelligera</name>
    <dbReference type="NCBI Taxonomy" id="259834"/>
    <lineage>
        <taxon>Eukaryota</taxon>
        <taxon>Sar</taxon>
        <taxon>Stramenopiles</taxon>
        <taxon>Ochrophyta</taxon>
        <taxon>Bacillariophyta</taxon>
        <taxon>Coscinodiscophyceae</taxon>
        <taxon>Thalassiosirophycidae</taxon>
        <taxon>Stephanodiscales</taxon>
        <taxon>Stephanodiscaceae</taxon>
        <taxon>Discostella</taxon>
    </lineage>
</organism>
<name>A0ABD3MJE1_9STRA</name>
<dbReference type="AlphaFoldDB" id="A0ABD3MJE1"/>
<dbReference type="PANTHER" id="PTHR39219">
    <property type="entry name" value="ER MEMBRANE PROTEIN COMPLEX SUBUNIT 10"/>
    <property type="match status" value="1"/>
</dbReference>
<accession>A0ABD3MJE1</accession>
<evidence type="ECO:0000313" key="3">
    <source>
        <dbReference type="EMBL" id="KAL3764185.1"/>
    </source>
</evidence>
<feature type="signal peptide" evidence="2">
    <location>
        <begin position="1"/>
        <end position="19"/>
    </location>
</feature>
<proteinExistence type="predicted"/>
<gene>
    <name evidence="3" type="ORF">ACHAWU_003997</name>
</gene>
<dbReference type="PANTHER" id="PTHR39219:SF1">
    <property type="entry name" value="ER MEMBRANE PROTEIN COMPLEX SUBUNIT 10"/>
    <property type="match status" value="1"/>
</dbReference>
<comment type="caution">
    <text evidence="3">The sequence shown here is derived from an EMBL/GenBank/DDBJ whole genome shotgun (WGS) entry which is preliminary data.</text>
</comment>
<evidence type="ECO:0000256" key="2">
    <source>
        <dbReference type="SAM" id="SignalP"/>
    </source>
</evidence>
<sequence>MMKTLVALISPLFIGCVISASSDAGKSYHVYHKLGDSSTMTSRGHISIAPSDEDNNIGLVAKFHPDNSAQLDTTSFDAMVEKGALYTVIILEDEGGSPPNVSSYPPSTDAHFVSASVPGCSIRRSNLREEISLSISPTGKLMSVFYRPIISPLAPKSCHQLKPLSEKPETIFGKMGGEKNENAAHNNSMPFKTAVSFDSHTPMMVVPAVLTQQRPPPGLKWYRRNAKNNPSPLMGGAKQEGGGGIPGVDDEPPAGFRSSFLYKYWYIVLPMAIVVLFGGGDEGEVNNYQRGAAPQSSGTASAAAAAVGAGAVAAGGATQVPQRRGKRD</sequence>
<dbReference type="EMBL" id="JALLBG020000108">
    <property type="protein sequence ID" value="KAL3764185.1"/>
    <property type="molecule type" value="Genomic_DNA"/>
</dbReference>
<keyword evidence="4" id="KW-1185">Reference proteome</keyword>
<feature type="region of interest" description="Disordered" evidence="1">
    <location>
        <begin position="225"/>
        <end position="250"/>
    </location>
</feature>
<dbReference type="CDD" id="cd22209">
    <property type="entry name" value="EMC10"/>
    <property type="match status" value="1"/>
</dbReference>
<evidence type="ECO:0008006" key="5">
    <source>
        <dbReference type="Google" id="ProtNLM"/>
    </source>
</evidence>
<evidence type="ECO:0000256" key="1">
    <source>
        <dbReference type="SAM" id="MobiDB-lite"/>
    </source>
</evidence>
<feature type="chain" id="PRO_5044826132" description="ER membrane protein complex subunit 10" evidence="2">
    <location>
        <begin position="20"/>
        <end position="328"/>
    </location>
</feature>
<dbReference type="PROSITE" id="PS51257">
    <property type="entry name" value="PROKAR_LIPOPROTEIN"/>
    <property type="match status" value="1"/>
</dbReference>
<dbReference type="Proteomes" id="UP001530293">
    <property type="component" value="Unassembled WGS sequence"/>
</dbReference>
<reference evidence="3 4" key="1">
    <citation type="submission" date="2024-10" db="EMBL/GenBank/DDBJ databases">
        <title>Updated reference genomes for cyclostephanoid diatoms.</title>
        <authorList>
            <person name="Roberts W.R."/>
            <person name="Alverson A.J."/>
        </authorList>
    </citation>
    <scope>NUCLEOTIDE SEQUENCE [LARGE SCALE GENOMIC DNA]</scope>
    <source>
        <strain evidence="3 4">AJA232-27</strain>
    </source>
</reference>
<evidence type="ECO:0000313" key="4">
    <source>
        <dbReference type="Proteomes" id="UP001530293"/>
    </source>
</evidence>